<sequence length="620" mass="70475">MILKTWRNRKKVNEIIDSIKPYFDKEYYNEKYQDVSKSGIDPIRHYILYGAREGRNPSRFFDSSSYMSAYPETQFFPNNPLLHYIKNSSILRPTSSDIPHDSFNGDADLALTAQNFDAKYYLNTYPDVKNAKVDPLEHFYWTGWREKRNPSDSFDTQYYLSKYNVQNDVNPLLHFLKIGKKKGYIPVSPIAHSIRQLQSQRSLKTEMAGWIATRFSPVKAHELAAKISEGPYFKNVICFAHDDYRNISGGVQLCIQKEVKIANEEKYNYIVLFPSQPKLTLDNALDNEPLDFNVAVNNEIVGTIESSELIKAAKIIGKSAAPNFVIHHLLGHRLETVEAIIHASGADTCYYWIHDYFGACTNFTLQRNSVKFCGAPELSSNSCSICRYGEYRVTHVFKMRRLFEQIKMVAIAPSEVALENFNKYARLPLAGFKIVPHQIFVDAPTLDSELDDSCTVKIGFSGTPASHKGWSVFELLSKQFENDSRFEFFYFGDHKIRTSTIKHVQVTVSEQNPSAMVHALRENGCDFVIHWASWPETFSFSTFEALTAGAFVVTNEGSGNVARVVNKTGRGAVLQGVSELVSFFAADDVIEVAHKRRVLANEKPLMSVNSRYLFDVIGEE</sequence>
<dbReference type="EMBL" id="JAAMCP010000008">
    <property type="protein sequence ID" value="NTF37985.1"/>
    <property type="molecule type" value="Genomic_DNA"/>
</dbReference>
<dbReference type="KEGG" id="arui:G6M88_15290"/>
<dbReference type="Proteomes" id="UP000663912">
    <property type="component" value="Chromosome 2"/>
</dbReference>
<evidence type="ECO:0008006" key="5">
    <source>
        <dbReference type="Google" id="ProtNLM"/>
    </source>
</evidence>
<gene>
    <name evidence="1" type="ORF">G6L72_14870</name>
    <name evidence="2" type="ORF">G6M88_15290</name>
</gene>
<evidence type="ECO:0000313" key="1">
    <source>
        <dbReference type="EMBL" id="NTF37985.1"/>
    </source>
</evidence>
<evidence type="ECO:0000313" key="3">
    <source>
        <dbReference type="Proteomes" id="UP000663912"/>
    </source>
</evidence>
<dbReference type="EMBL" id="CP049207">
    <property type="protein sequence ID" value="QTG01840.1"/>
    <property type="molecule type" value="Genomic_DNA"/>
</dbReference>
<name>A0AAE7USH8_9HYPH</name>
<proteinExistence type="predicted"/>
<protein>
    <recommendedName>
        <fullName evidence="5">Glycosyl transferase family 1 domain-containing protein</fullName>
    </recommendedName>
</protein>
<dbReference type="AlphaFoldDB" id="A0AAE7USH8"/>
<evidence type="ECO:0000313" key="4">
    <source>
        <dbReference type="Proteomes" id="UP000822331"/>
    </source>
</evidence>
<dbReference type="RefSeq" id="WP_141680601.1">
    <property type="nucleotide sequence ID" value="NZ_CP049207.1"/>
</dbReference>
<reference evidence="2" key="2">
    <citation type="submission" date="2020-02" db="EMBL/GenBank/DDBJ databases">
        <title>Unexpected conservation and global transmission of agrobacterial virulence plasmids.</title>
        <authorList>
            <person name="Weisberg A.J."/>
            <person name="Davis E.W. II"/>
            <person name="Tabima J.R."/>
            <person name="Belcher M.S."/>
            <person name="Miller M."/>
            <person name="Kuo C.-H."/>
            <person name="Loper J.E."/>
            <person name="Grunwald N.J."/>
            <person name="Putnam M.L."/>
            <person name="Chang J.H."/>
        </authorList>
    </citation>
    <scope>NUCLEOTIDE SEQUENCE</scope>
    <source>
        <strain evidence="2">W2/73</strain>
    </source>
</reference>
<keyword evidence="4" id="KW-1185">Reference proteome</keyword>
<reference evidence="1 4" key="1">
    <citation type="journal article" date="2020" name="Science">
        <title>Unexpected conservation and global transmission of agrobacterial virulence plasmids.</title>
        <authorList>
            <person name="Weisberg A.J."/>
            <person name="Davis E.W. 2nd"/>
            <person name="Tabima J."/>
            <person name="Belcher M.S."/>
            <person name="Miller M."/>
            <person name="Kuo C.H."/>
            <person name="Loper J.E."/>
            <person name="Grunwald N.J."/>
            <person name="Putnam M.L."/>
            <person name="Chang J.H."/>
        </authorList>
    </citation>
    <scope>NUCLEOTIDE SEQUENCE [LARGE SCALE GENOMIC DNA]</scope>
    <source>
        <strain evidence="1 4">A19/93</strain>
    </source>
</reference>
<evidence type="ECO:0000313" key="2">
    <source>
        <dbReference type="EMBL" id="QTG01840.1"/>
    </source>
</evidence>
<dbReference type="Proteomes" id="UP000822331">
    <property type="component" value="Unassembled WGS sequence"/>
</dbReference>
<organism evidence="2 3">
    <name type="scientific">Agrobacterium rubi</name>
    <dbReference type="NCBI Taxonomy" id="28099"/>
    <lineage>
        <taxon>Bacteria</taxon>
        <taxon>Pseudomonadati</taxon>
        <taxon>Pseudomonadota</taxon>
        <taxon>Alphaproteobacteria</taxon>
        <taxon>Hyphomicrobiales</taxon>
        <taxon>Rhizobiaceae</taxon>
        <taxon>Rhizobium/Agrobacterium group</taxon>
        <taxon>Agrobacterium</taxon>
    </lineage>
</organism>
<accession>A0AAE7USH8</accession>
<dbReference type="SUPFAM" id="SSF53756">
    <property type="entry name" value="UDP-Glycosyltransferase/glycogen phosphorylase"/>
    <property type="match status" value="1"/>
</dbReference>